<reference evidence="1 2" key="1">
    <citation type="submission" date="2019-05" db="EMBL/GenBank/DDBJ databases">
        <title>Genomes sequences of two Nocardia cyriacigeorgica environmental isolates, type strains Nocardia asteroides ATCC 19247 and Nocardia cyriacigeorgica DSM 44484.</title>
        <authorList>
            <person name="Vautrin F."/>
            <person name="Bergeron E."/>
            <person name="Dubost A."/>
            <person name="Abrouk D."/>
            <person name="Rodriguez Nava V."/>
            <person name="Pujic P."/>
        </authorList>
    </citation>
    <scope>NUCLEOTIDE SEQUENCE [LARGE SCALE GENOMIC DNA]</scope>
    <source>
        <strain evidence="1 2">EML 446</strain>
    </source>
</reference>
<accession>A0A5R8NR98</accession>
<comment type="caution">
    <text evidence="1">The sequence shown here is derived from an EMBL/GenBank/DDBJ whole genome shotgun (WGS) entry which is preliminary data.</text>
</comment>
<protein>
    <submittedName>
        <fullName evidence="1">Uncharacterized protein</fullName>
    </submittedName>
</protein>
<sequence>MTVLRPVGIFREMYSGGHDDLPSLFGSFTQRPIDDRARIVDYLRAAPPVLDVLDVERDLIDNTQQITSAASLISDGTWIWRVDSIHYLSRYAIDIPDEFLTHVRGLDYRPPAAVPDSDEFDAAMMSYF</sequence>
<proteinExistence type="predicted"/>
<dbReference type="AlphaFoldDB" id="A0A5R8NR98"/>
<gene>
    <name evidence="1" type="ORF">FEK34_09945</name>
</gene>
<dbReference type="RefSeq" id="WP_138447598.1">
    <property type="nucleotide sequence ID" value="NZ_VBUT01000004.1"/>
</dbReference>
<dbReference type="EMBL" id="VBUT01000004">
    <property type="protein sequence ID" value="TLF78210.1"/>
    <property type="molecule type" value="Genomic_DNA"/>
</dbReference>
<name>A0A5R8NR98_9NOCA</name>
<evidence type="ECO:0000313" key="1">
    <source>
        <dbReference type="EMBL" id="TLF78210.1"/>
    </source>
</evidence>
<dbReference type="Proteomes" id="UP000306378">
    <property type="component" value="Unassembled WGS sequence"/>
</dbReference>
<evidence type="ECO:0000313" key="2">
    <source>
        <dbReference type="Proteomes" id="UP000306378"/>
    </source>
</evidence>
<organism evidence="1 2">
    <name type="scientific">Nocardia cyriacigeorgica</name>
    <dbReference type="NCBI Taxonomy" id="135487"/>
    <lineage>
        <taxon>Bacteria</taxon>
        <taxon>Bacillati</taxon>
        <taxon>Actinomycetota</taxon>
        <taxon>Actinomycetes</taxon>
        <taxon>Mycobacteriales</taxon>
        <taxon>Nocardiaceae</taxon>
        <taxon>Nocardia</taxon>
    </lineage>
</organism>